<evidence type="ECO:0000313" key="1">
    <source>
        <dbReference type="EMBL" id="OUP63043.1"/>
    </source>
</evidence>
<dbReference type="RefSeq" id="WP_024730582.1">
    <property type="nucleotide sequence ID" value="NZ_CAUFHV010000022.1"/>
</dbReference>
<dbReference type="Proteomes" id="UP000196386">
    <property type="component" value="Unassembled WGS sequence"/>
</dbReference>
<sequence>MKTLYKVEMQRSNITPRSFFTACTKAMQKKGADIADWTDYDSWTNDRQTPYYSKEKHEDWDEPRCEIYSVAPYKIQMFLASAYNFILEFDFDTDKKGSGYLFAVEFER</sequence>
<accession>A0A1Y4M2I2</accession>
<name>A0A1Y4M2I2_9FIRM</name>
<protein>
    <submittedName>
        <fullName evidence="1">Uncharacterized protein</fullName>
    </submittedName>
</protein>
<reference evidence="2" key="1">
    <citation type="submission" date="2017-04" db="EMBL/GenBank/DDBJ databases">
        <title>Function of individual gut microbiota members based on whole genome sequencing of pure cultures obtained from chicken caecum.</title>
        <authorList>
            <person name="Medvecky M."/>
            <person name="Cejkova D."/>
            <person name="Polansky O."/>
            <person name="Karasova D."/>
            <person name="Kubasova T."/>
            <person name="Cizek A."/>
            <person name="Rychlik I."/>
        </authorList>
    </citation>
    <scope>NUCLEOTIDE SEQUENCE [LARGE SCALE GENOMIC DNA]</scope>
    <source>
        <strain evidence="2">An175</strain>
    </source>
</reference>
<dbReference type="AlphaFoldDB" id="A0A1Y4M2I2"/>
<dbReference type="GeneID" id="72465763"/>
<evidence type="ECO:0000313" key="2">
    <source>
        <dbReference type="Proteomes" id="UP000196386"/>
    </source>
</evidence>
<gene>
    <name evidence="1" type="ORF">B5F11_20650</name>
</gene>
<proteinExistence type="predicted"/>
<dbReference type="EMBL" id="NFKP01000073">
    <property type="protein sequence ID" value="OUP63043.1"/>
    <property type="molecule type" value="Genomic_DNA"/>
</dbReference>
<organism evidence="1 2">
    <name type="scientific">Anaerotruncus colihominis</name>
    <dbReference type="NCBI Taxonomy" id="169435"/>
    <lineage>
        <taxon>Bacteria</taxon>
        <taxon>Bacillati</taxon>
        <taxon>Bacillota</taxon>
        <taxon>Clostridia</taxon>
        <taxon>Eubacteriales</taxon>
        <taxon>Oscillospiraceae</taxon>
        <taxon>Anaerotruncus</taxon>
    </lineage>
</organism>
<comment type="caution">
    <text evidence="1">The sequence shown here is derived from an EMBL/GenBank/DDBJ whole genome shotgun (WGS) entry which is preliminary data.</text>
</comment>